<feature type="binding site" evidence="3">
    <location>
        <begin position="35"/>
        <end position="42"/>
    </location>
    <ligand>
        <name>ATP</name>
        <dbReference type="ChEBI" id="CHEBI:30616"/>
    </ligand>
</feature>
<dbReference type="InterPro" id="IPR050206">
    <property type="entry name" value="FtsK/SpoIIIE/SftA"/>
</dbReference>
<keyword evidence="6" id="KW-1185">Reference proteome</keyword>
<keyword evidence="1 3" id="KW-0547">Nucleotide-binding</keyword>
<dbReference type="Gene3D" id="3.40.50.300">
    <property type="entry name" value="P-loop containing nucleotide triphosphate hydrolases"/>
    <property type="match status" value="1"/>
</dbReference>
<evidence type="ECO:0000256" key="1">
    <source>
        <dbReference type="ARBA" id="ARBA00022741"/>
    </source>
</evidence>
<feature type="domain" description="FtsK" evidence="4">
    <location>
        <begin position="18"/>
        <end position="207"/>
    </location>
</feature>
<gene>
    <name evidence="5" type="ORF">NZD86_07195</name>
</gene>
<dbReference type="RefSeq" id="WP_268045826.1">
    <property type="nucleotide sequence ID" value="NZ_CP104064.1"/>
</dbReference>
<name>A0ABY6Z686_9BACL</name>
<dbReference type="Proteomes" id="UP001164803">
    <property type="component" value="Chromosome"/>
</dbReference>
<organism evidence="5 6">
    <name type="scientific">Alicyclobacillus dauci</name>
    <dbReference type="NCBI Taxonomy" id="1475485"/>
    <lineage>
        <taxon>Bacteria</taxon>
        <taxon>Bacillati</taxon>
        <taxon>Bacillota</taxon>
        <taxon>Bacilli</taxon>
        <taxon>Bacillales</taxon>
        <taxon>Alicyclobacillaceae</taxon>
        <taxon>Alicyclobacillus</taxon>
    </lineage>
</organism>
<proteinExistence type="predicted"/>
<protein>
    <submittedName>
        <fullName evidence="5">FtsK/SpoIIIE domain-containing protein</fullName>
    </submittedName>
</protein>
<dbReference type="InterPro" id="IPR002543">
    <property type="entry name" value="FtsK_dom"/>
</dbReference>
<dbReference type="EMBL" id="CP104064">
    <property type="protein sequence ID" value="WAH38260.1"/>
    <property type="molecule type" value="Genomic_DNA"/>
</dbReference>
<dbReference type="Pfam" id="PF01580">
    <property type="entry name" value="FtsK_SpoIIIE"/>
    <property type="match status" value="1"/>
</dbReference>
<keyword evidence="2 3" id="KW-0067">ATP-binding</keyword>
<sequence length="296" mass="34189">MTNTSVGWSIPIGKTRYNKTVYHNINKIPHAKVAGATGSGKTEFLRYLVTYMCMRYSPKQLEFIIIDLKNGVSFAPFQWFPHVRGIFKTVPEAVKAVKEAYQTMVERLIEVERLRAVFRREPVYSRLIVLIDEGGELSPAFAVTEEDKEMRKTAMHYLSSIARIGREPRVNIIYGTQRPDADTLPVAIRGQLEGVFCFRTENELDSKIVLRHEGAEKLRWIPGRYLYKSPLVKHDIEIQSPYVPERVLKRLIEPLIPSNTFYDIPRDEVRFKDEQMEQGDDDIGLDNVIRIGDWGE</sequence>
<evidence type="ECO:0000259" key="4">
    <source>
        <dbReference type="PROSITE" id="PS50901"/>
    </source>
</evidence>
<dbReference type="PANTHER" id="PTHR22683:SF1">
    <property type="entry name" value="TYPE VII SECRETION SYSTEM PROTEIN ESSC"/>
    <property type="match status" value="1"/>
</dbReference>
<reference evidence="5" key="1">
    <citation type="submission" date="2022-08" db="EMBL/GenBank/DDBJ databases">
        <title>Alicyclobacillus dauci DSM2870, complete genome.</title>
        <authorList>
            <person name="Wang Q."/>
            <person name="Cai R."/>
            <person name="Wang Z."/>
        </authorList>
    </citation>
    <scope>NUCLEOTIDE SEQUENCE</scope>
    <source>
        <strain evidence="5">DSM 28700</strain>
    </source>
</reference>
<dbReference type="SUPFAM" id="SSF52540">
    <property type="entry name" value="P-loop containing nucleoside triphosphate hydrolases"/>
    <property type="match status" value="1"/>
</dbReference>
<evidence type="ECO:0000313" key="5">
    <source>
        <dbReference type="EMBL" id="WAH38260.1"/>
    </source>
</evidence>
<dbReference type="InterPro" id="IPR027417">
    <property type="entry name" value="P-loop_NTPase"/>
</dbReference>
<accession>A0ABY6Z686</accession>
<evidence type="ECO:0000256" key="3">
    <source>
        <dbReference type="PROSITE-ProRule" id="PRU00289"/>
    </source>
</evidence>
<evidence type="ECO:0000256" key="2">
    <source>
        <dbReference type="ARBA" id="ARBA00022840"/>
    </source>
</evidence>
<dbReference type="PANTHER" id="PTHR22683">
    <property type="entry name" value="SPORULATION PROTEIN RELATED"/>
    <property type="match status" value="1"/>
</dbReference>
<evidence type="ECO:0000313" key="6">
    <source>
        <dbReference type="Proteomes" id="UP001164803"/>
    </source>
</evidence>
<dbReference type="PROSITE" id="PS50901">
    <property type="entry name" value="FTSK"/>
    <property type="match status" value="1"/>
</dbReference>